<dbReference type="InterPro" id="IPR029063">
    <property type="entry name" value="SAM-dependent_MTases_sf"/>
</dbReference>
<dbReference type="EMBL" id="JABAGD010000042">
    <property type="protein sequence ID" value="NMF06851.1"/>
    <property type="molecule type" value="Genomic_DNA"/>
</dbReference>
<gene>
    <name evidence="3" type="primary">ubiE_3</name>
    <name evidence="3" type="ORF">CLBCK_50220</name>
    <name evidence="2" type="ORF">HF849_19315</name>
</gene>
<protein>
    <submittedName>
        <fullName evidence="3">Demethylmenaquinone methyltransferase</fullName>
        <ecNumber evidence="3">2.1.1.163</ecNumber>
    </submittedName>
    <submittedName>
        <fullName evidence="2">Methyltransferase domain-containing protein</fullName>
    </submittedName>
</protein>
<name>A0A1S8RE49_CLOBE</name>
<keyword evidence="3" id="KW-0808">Transferase</keyword>
<sequence length="191" mass="21733">MITHKLDAKDTLKIENEKRRKILPPEQTLINLDLQTGDVMADIGCGIGYFTIPASKIVGKNGKILALDISDEMLQDVEEKIIENDISNVETILTEENNLKLESNSVTFAFASNIIHEVEEKERFLNEIKRIICPEGKIAILEWEKIDSDFGPPIEWRLDRMDLIKLLDELNFSTISTIDIGEDFYGIIAQK</sequence>
<dbReference type="EC" id="2.1.1.163" evidence="3"/>
<dbReference type="InterPro" id="IPR013216">
    <property type="entry name" value="Methyltransf_11"/>
</dbReference>
<dbReference type="EMBL" id="LZZI01000250">
    <property type="protein sequence ID" value="OOM51510.1"/>
    <property type="molecule type" value="Genomic_DNA"/>
</dbReference>
<comment type="caution">
    <text evidence="3">The sequence shown here is derived from an EMBL/GenBank/DDBJ whole genome shotgun (WGS) entry which is preliminary data.</text>
</comment>
<dbReference type="Pfam" id="PF08241">
    <property type="entry name" value="Methyltransf_11"/>
    <property type="match status" value="1"/>
</dbReference>
<proteinExistence type="predicted"/>
<dbReference type="Proteomes" id="UP000587880">
    <property type="component" value="Unassembled WGS sequence"/>
</dbReference>
<evidence type="ECO:0000259" key="1">
    <source>
        <dbReference type="Pfam" id="PF08241"/>
    </source>
</evidence>
<organism evidence="3 4">
    <name type="scientific">Clostridium beijerinckii</name>
    <name type="common">Clostridium MP</name>
    <dbReference type="NCBI Taxonomy" id="1520"/>
    <lineage>
        <taxon>Bacteria</taxon>
        <taxon>Bacillati</taxon>
        <taxon>Bacillota</taxon>
        <taxon>Clostridia</taxon>
        <taxon>Eubacteriales</taxon>
        <taxon>Clostridiaceae</taxon>
        <taxon>Clostridium</taxon>
    </lineage>
</organism>
<evidence type="ECO:0000313" key="3">
    <source>
        <dbReference type="EMBL" id="OOM51510.1"/>
    </source>
</evidence>
<dbReference type="Gene3D" id="3.40.50.150">
    <property type="entry name" value="Vaccinia Virus protein VP39"/>
    <property type="match status" value="1"/>
</dbReference>
<dbReference type="RefSeq" id="WP_077841148.1">
    <property type="nucleotide sequence ID" value="NZ_JABAGD010000042.1"/>
</dbReference>
<dbReference type="GO" id="GO:0043770">
    <property type="term" value="F:demethylmenaquinone methyltransferase activity"/>
    <property type="evidence" value="ECO:0007669"/>
    <property type="project" value="UniProtKB-EC"/>
</dbReference>
<dbReference type="Proteomes" id="UP000190973">
    <property type="component" value="Unassembled WGS sequence"/>
</dbReference>
<keyword evidence="3" id="KW-0489">Methyltransferase</keyword>
<evidence type="ECO:0000313" key="2">
    <source>
        <dbReference type="EMBL" id="NMF06851.1"/>
    </source>
</evidence>
<reference evidence="3 4" key="1">
    <citation type="submission" date="2016-05" db="EMBL/GenBank/DDBJ databases">
        <title>Microbial solvent formation.</title>
        <authorList>
            <person name="Poehlein A."/>
            <person name="Montoya Solano J.D."/>
            <person name="Flitsch S."/>
            <person name="Krabben P."/>
            <person name="Duerre P."/>
            <person name="Daniel R."/>
        </authorList>
    </citation>
    <scope>NUCLEOTIDE SEQUENCE [LARGE SCALE GENOMIC DNA]</scope>
    <source>
        <strain evidence="3 4">DSM 53</strain>
    </source>
</reference>
<evidence type="ECO:0000313" key="4">
    <source>
        <dbReference type="Proteomes" id="UP000190973"/>
    </source>
</evidence>
<evidence type="ECO:0000313" key="5">
    <source>
        <dbReference type="Proteomes" id="UP000587880"/>
    </source>
</evidence>
<dbReference type="PANTHER" id="PTHR43591:SF24">
    <property type="entry name" value="2-METHOXY-6-POLYPRENYL-1,4-BENZOQUINOL METHYLASE, MITOCHONDRIAL"/>
    <property type="match status" value="1"/>
</dbReference>
<dbReference type="GO" id="GO:0008757">
    <property type="term" value="F:S-adenosylmethionine-dependent methyltransferase activity"/>
    <property type="evidence" value="ECO:0007669"/>
    <property type="project" value="InterPro"/>
</dbReference>
<dbReference type="PANTHER" id="PTHR43591">
    <property type="entry name" value="METHYLTRANSFERASE"/>
    <property type="match status" value="1"/>
</dbReference>
<accession>A0A1S8RE49</accession>
<dbReference type="AlphaFoldDB" id="A0A1S8RE49"/>
<dbReference type="GO" id="GO:0032259">
    <property type="term" value="P:methylation"/>
    <property type="evidence" value="ECO:0007669"/>
    <property type="project" value="UniProtKB-KW"/>
</dbReference>
<dbReference type="CDD" id="cd02440">
    <property type="entry name" value="AdoMet_MTases"/>
    <property type="match status" value="1"/>
</dbReference>
<feature type="domain" description="Methyltransferase type 11" evidence="1">
    <location>
        <begin position="42"/>
        <end position="140"/>
    </location>
</feature>
<dbReference type="SUPFAM" id="SSF53335">
    <property type="entry name" value="S-adenosyl-L-methionine-dependent methyltransferases"/>
    <property type="match status" value="1"/>
</dbReference>
<reference evidence="2 5" key="2">
    <citation type="submission" date="2020-04" db="EMBL/GenBank/DDBJ databases">
        <authorList>
            <person name="Hitch T.C.A."/>
            <person name="Wylensek D."/>
            <person name="Clavel T."/>
        </authorList>
    </citation>
    <scope>NUCLEOTIDE SEQUENCE [LARGE SCALE GENOMIC DNA]</scope>
    <source>
        <strain evidence="2 5">WB01_NA02</strain>
    </source>
</reference>